<dbReference type="Proteomes" id="UP000231480">
    <property type="component" value="Unassembled WGS sequence"/>
</dbReference>
<dbReference type="EMBL" id="PCRH01000004">
    <property type="protein sequence ID" value="PIP17393.1"/>
    <property type="molecule type" value="Genomic_DNA"/>
</dbReference>
<organism evidence="2 3">
    <name type="scientific">Candidatus Portnoybacteria bacterium CG23_combo_of_CG06-09_8_20_14_all_37_13</name>
    <dbReference type="NCBI Taxonomy" id="1974819"/>
    <lineage>
        <taxon>Bacteria</taxon>
        <taxon>Candidatus Portnoyibacteriota</taxon>
    </lineage>
</organism>
<reference evidence="2 3" key="1">
    <citation type="submission" date="2017-09" db="EMBL/GenBank/DDBJ databases">
        <title>Depth-based differentiation of microbial function through sediment-hosted aquifers and enrichment of novel symbionts in the deep terrestrial subsurface.</title>
        <authorList>
            <person name="Probst A.J."/>
            <person name="Ladd B."/>
            <person name="Jarett J.K."/>
            <person name="Geller-Mcgrath D.E."/>
            <person name="Sieber C.M."/>
            <person name="Emerson J.B."/>
            <person name="Anantharaman K."/>
            <person name="Thomas B.C."/>
            <person name="Malmstrom R."/>
            <person name="Stieglmeier M."/>
            <person name="Klingl A."/>
            <person name="Woyke T."/>
            <person name="Ryan C.M."/>
            <person name="Banfield J.F."/>
        </authorList>
    </citation>
    <scope>NUCLEOTIDE SEQUENCE [LARGE SCALE GENOMIC DNA]</scope>
    <source>
        <strain evidence="2">CG23_combo_of_CG06-09_8_20_14_all_37_13</strain>
    </source>
</reference>
<gene>
    <name evidence="2" type="ORF">COX44_00095</name>
</gene>
<evidence type="ECO:0000313" key="2">
    <source>
        <dbReference type="EMBL" id="PIP17393.1"/>
    </source>
</evidence>
<keyword evidence="1" id="KW-0812">Transmembrane</keyword>
<proteinExistence type="predicted"/>
<sequence>MDEPLFFFILIFVTINIIQTWLIFAYKLLIRGGIIIGAMEAVEIPIILYLIIKGGIIGFLVVVFVEIVQWSFIAYFSTKSKI</sequence>
<feature type="transmembrane region" description="Helical" evidence="1">
    <location>
        <begin position="6"/>
        <end position="26"/>
    </location>
</feature>
<dbReference type="AlphaFoldDB" id="A0A2G9YF98"/>
<comment type="caution">
    <text evidence="2">The sequence shown here is derived from an EMBL/GenBank/DDBJ whole genome shotgun (WGS) entry which is preliminary data.</text>
</comment>
<keyword evidence="1" id="KW-1133">Transmembrane helix</keyword>
<feature type="transmembrane region" description="Helical" evidence="1">
    <location>
        <begin position="57"/>
        <end position="76"/>
    </location>
</feature>
<evidence type="ECO:0000313" key="3">
    <source>
        <dbReference type="Proteomes" id="UP000231480"/>
    </source>
</evidence>
<name>A0A2G9YF98_9BACT</name>
<accession>A0A2G9YF98</accession>
<evidence type="ECO:0000256" key="1">
    <source>
        <dbReference type="SAM" id="Phobius"/>
    </source>
</evidence>
<keyword evidence="1" id="KW-0472">Membrane</keyword>
<protein>
    <submittedName>
        <fullName evidence="2">Uncharacterized protein</fullName>
    </submittedName>
</protein>